<name>A0AAE3QLE8_9BACT</name>
<evidence type="ECO:0000313" key="2">
    <source>
        <dbReference type="EMBL" id="MDJ1479066.1"/>
    </source>
</evidence>
<organism evidence="2 3">
    <name type="scientific">Xanthocytophaga flava</name>
    <dbReference type="NCBI Taxonomy" id="3048013"/>
    <lineage>
        <taxon>Bacteria</taxon>
        <taxon>Pseudomonadati</taxon>
        <taxon>Bacteroidota</taxon>
        <taxon>Cytophagia</taxon>
        <taxon>Cytophagales</taxon>
        <taxon>Rhodocytophagaceae</taxon>
        <taxon>Xanthocytophaga</taxon>
    </lineage>
</organism>
<dbReference type="Proteomes" id="UP001241110">
    <property type="component" value="Unassembled WGS sequence"/>
</dbReference>
<feature type="transmembrane region" description="Helical" evidence="1">
    <location>
        <begin position="12"/>
        <end position="37"/>
    </location>
</feature>
<protein>
    <submittedName>
        <fullName evidence="2">DUF4260 domain-containing protein</fullName>
    </submittedName>
</protein>
<gene>
    <name evidence="2" type="ORF">QNI16_01145</name>
</gene>
<proteinExistence type="predicted"/>
<sequence length="120" mass="13546">MKLTIKLEEIAMFIAAVYFLSIYNLGLSAWVWFLLFFAPDLGMLGYIINTRIGALTYNLFHHKGIAISLSLIGYFLHNDILIASGALLVAHAAFDRMLGFGLKYDDNFKHTHLSDVAYEL</sequence>
<dbReference type="Pfam" id="PF14079">
    <property type="entry name" value="DUF4260"/>
    <property type="match status" value="1"/>
</dbReference>
<keyword evidence="1" id="KW-0812">Transmembrane</keyword>
<reference evidence="2" key="1">
    <citation type="submission" date="2023-05" db="EMBL/GenBank/DDBJ databases">
        <authorList>
            <person name="Zhang X."/>
        </authorList>
    </citation>
    <scope>NUCLEOTIDE SEQUENCE</scope>
    <source>
        <strain evidence="2">YF14B1</strain>
    </source>
</reference>
<evidence type="ECO:0000313" key="3">
    <source>
        <dbReference type="Proteomes" id="UP001241110"/>
    </source>
</evidence>
<keyword evidence="1" id="KW-1133">Transmembrane helix</keyword>
<dbReference type="EMBL" id="JASJOS010000001">
    <property type="protein sequence ID" value="MDJ1479066.1"/>
    <property type="molecule type" value="Genomic_DNA"/>
</dbReference>
<dbReference type="InterPro" id="IPR025356">
    <property type="entry name" value="DUF4260"/>
</dbReference>
<dbReference type="RefSeq" id="WP_313974944.1">
    <property type="nucleotide sequence ID" value="NZ_JASJOS010000001.1"/>
</dbReference>
<keyword evidence="1" id="KW-0472">Membrane</keyword>
<comment type="caution">
    <text evidence="2">The sequence shown here is derived from an EMBL/GenBank/DDBJ whole genome shotgun (WGS) entry which is preliminary data.</text>
</comment>
<accession>A0AAE3QLE8</accession>
<feature type="transmembrane region" description="Helical" evidence="1">
    <location>
        <begin position="72"/>
        <end position="94"/>
    </location>
</feature>
<dbReference type="AlphaFoldDB" id="A0AAE3QLE8"/>
<evidence type="ECO:0000256" key="1">
    <source>
        <dbReference type="SAM" id="Phobius"/>
    </source>
</evidence>